<proteinExistence type="predicted"/>
<dbReference type="Pfam" id="PF00627">
    <property type="entry name" value="UBA"/>
    <property type="match status" value="1"/>
</dbReference>
<feature type="region of interest" description="Disordered" evidence="2">
    <location>
        <begin position="272"/>
        <end position="308"/>
    </location>
</feature>
<reference evidence="5" key="1">
    <citation type="journal article" date="2021" name="Proc. Natl. Acad. Sci. U.S.A.">
        <title>Three genomes in the algal genus Volvox reveal the fate of a haploid sex-determining region after a transition to homothallism.</title>
        <authorList>
            <person name="Yamamoto K."/>
            <person name="Hamaji T."/>
            <person name="Kawai-Toyooka H."/>
            <person name="Matsuzaki R."/>
            <person name="Takahashi F."/>
            <person name="Nishimura Y."/>
            <person name="Kawachi M."/>
            <person name="Noguchi H."/>
            <person name="Minakuchi Y."/>
            <person name="Umen J.G."/>
            <person name="Toyoda A."/>
            <person name="Nozaki H."/>
        </authorList>
    </citation>
    <scope>NUCLEOTIDE SEQUENCE</scope>
    <source>
        <strain evidence="5">NIES-3780</strain>
    </source>
</reference>
<dbReference type="SMART" id="SM00727">
    <property type="entry name" value="STI1"/>
    <property type="match status" value="4"/>
</dbReference>
<dbReference type="SUPFAM" id="SSF54236">
    <property type="entry name" value="Ubiquitin-like"/>
    <property type="match status" value="1"/>
</dbReference>
<dbReference type="AlphaFoldDB" id="A0A8J4EZV2"/>
<dbReference type="PANTHER" id="PTHR10677">
    <property type="entry name" value="UBIQUILIN"/>
    <property type="match status" value="1"/>
</dbReference>
<evidence type="ECO:0000256" key="1">
    <source>
        <dbReference type="ARBA" id="ARBA00071717"/>
    </source>
</evidence>
<dbReference type="GO" id="GO:0031593">
    <property type="term" value="F:polyubiquitin modification-dependent protein binding"/>
    <property type="evidence" value="ECO:0007669"/>
    <property type="project" value="TreeGrafter"/>
</dbReference>
<dbReference type="InterPro" id="IPR015496">
    <property type="entry name" value="Ubiquilin"/>
</dbReference>
<dbReference type="Pfam" id="PF00240">
    <property type="entry name" value="ubiquitin"/>
    <property type="match status" value="1"/>
</dbReference>
<gene>
    <name evidence="5" type="ORF">Vafri_9173</name>
</gene>
<dbReference type="CDD" id="cd14399">
    <property type="entry name" value="UBA_PLICs"/>
    <property type="match status" value="1"/>
</dbReference>
<dbReference type="SMART" id="SM00165">
    <property type="entry name" value="UBA"/>
    <property type="match status" value="1"/>
</dbReference>
<dbReference type="Gene3D" id="3.10.20.90">
    <property type="entry name" value="Phosphatidylinositol 3-kinase Catalytic Subunit, Chain A, domain 1"/>
    <property type="match status" value="1"/>
</dbReference>
<feature type="region of interest" description="Disordered" evidence="2">
    <location>
        <begin position="78"/>
        <end position="102"/>
    </location>
</feature>
<dbReference type="Proteomes" id="UP000747399">
    <property type="component" value="Unassembled WGS sequence"/>
</dbReference>
<dbReference type="InterPro" id="IPR000626">
    <property type="entry name" value="Ubiquitin-like_dom"/>
</dbReference>
<dbReference type="GO" id="GO:0006511">
    <property type="term" value="P:ubiquitin-dependent protein catabolic process"/>
    <property type="evidence" value="ECO:0007669"/>
    <property type="project" value="TreeGrafter"/>
</dbReference>
<organism evidence="5 6">
    <name type="scientific">Volvox africanus</name>
    <dbReference type="NCBI Taxonomy" id="51714"/>
    <lineage>
        <taxon>Eukaryota</taxon>
        <taxon>Viridiplantae</taxon>
        <taxon>Chlorophyta</taxon>
        <taxon>core chlorophytes</taxon>
        <taxon>Chlorophyceae</taxon>
        <taxon>CS clade</taxon>
        <taxon>Chlamydomonadales</taxon>
        <taxon>Volvocaceae</taxon>
        <taxon>Volvox</taxon>
    </lineage>
</organism>
<keyword evidence="6" id="KW-1185">Reference proteome</keyword>
<feature type="compositionally biased region" description="Gly residues" evidence="2">
    <location>
        <begin position="293"/>
        <end position="308"/>
    </location>
</feature>
<feature type="compositionally biased region" description="Low complexity" evidence="2">
    <location>
        <begin position="87"/>
        <end position="101"/>
    </location>
</feature>
<dbReference type="FunFam" id="1.10.260.100:FF:000001">
    <property type="entry name" value="Ubiquilin 1"/>
    <property type="match status" value="1"/>
</dbReference>
<dbReference type="Gene3D" id="1.10.8.10">
    <property type="entry name" value="DNA helicase RuvA subunit, C-terminal domain"/>
    <property type="match status" value="1"/>
</dbReference>
<name>A0A8J4EZV2_9CHLO</name>
<dbReference type="InterPro" id="IPR006636">
    <property type="entry name" value="STI1_HS-bd"/>
</dbReference>
<dbReference type="InterPro" id="IPR029071">
    <property type="entry name" value="Ubiquitin-like_domsf"/>
</dbReference>
<protein>
    <recommendedName>
        <fullName evidence="1">Ubiquilin</fullName>
    </recommendedName>
</protein>
<dbReference type="SMART" id="SM00213">
    <property type="entry name" value="UBQ"/>
    <property type="match status" value="1"/>
</dbReference>
<evidence type="ECO:0000313" key="5">
    <source>
        <dbReference type="EMBL" id="GIL53725.1"/>
    </source>
</evidence>
<evidence type="ECO:0000259" key="3">
    <source>
        <dbReference type="PROSITE" id="PS50030"/>
    </source>
</evidence>
<feature type="domain" description="UBA" evidence="3">
    <location>
        <begin position="474"/>
        <end position="520"/>
    </location>
</feature>
<sequence>MASTIQIHVRPTAGGDRITLDVAPTASVAEVKEVIAQRNGMSSGEQRLIFKGQILKDDERTIDSYGILNDSVLHLVRGRPAGGSSQPTAATGPAAASPTGAPGVGGGAAGGFGMPGLPAGLQQAMSAAMNNPAVQSMLSDPELIRTLMLANPAVREVMERNPEVGQILNDPATLREMLRIGSNPALLREHMRTSDRALSNIEALPEGFNALRRLHEQIQEPLMNAAMAPESTSTAASGGTAGDPLAALLQQALGGVPAAGVGGTATNLSNGAASADGTNTAPNAAPLPNPWAPGGGASAPGAPGGGAAGGGPGLGLPAGMGPGFAGLGGLGGFGGLNMNPADMLGMLQNPAIQQAMHTVSSNPAMLEAMMNANPNVRAMADANPVLRSMLRSPEAMRAMFDPQNLSQMLQFMQQMEQMRSSNPLLAELMGGMPGGPLPGGGGAGGGAGFPDMGALLGNGMGGLFGMMPPAPAPAADPEVAYATQLQQLADMGFFDRQSNIAALQATGGNVNAAVERLLGAP</sequence>
<dbReference type="PANTHER" id="PTHR10677:SF3">
    <property type="entry name" value="FI07626P-RELATED"/>
    <property type="match status" value="1"/>
</dbReference>
<dbReference type="InterPro" id="IPR015940">
    <property type="entry name" value="UBA"/>
</dbReference>
<dbReference type="InterPro" id="IPR009060">
    <property type="entry name" value="UBA-like_sf"/>
</dbReference>
<dbReference type="Pfam" id="PF23195">
    <property type="entry name" value="UBQLN1"/>
    <property type="match status" value="2"/>
</dbReference>
<evidence type="ECO:0000259" key="4">
    <source>
        <dbReference type="PROSITE" id="PS50053"/>
    </source>
</evidence>
<evidence type="ECO:0000313" key="6">
    <source>
        <dbReference type="Proteomes" id="UP000747399"/>
    </source>
</evidence>
<accession>A0A8J4EZV2</accession>
<dbReference type="PROSITE" id="PS50053">
    <property type="entry name" value="UBIQUITIN_2"/>
    <property type="match status" value="1"/>
</dbReference>
<feature type="domain" description="Ubiquitin-like" evidence="4">
    <location>
        <begin position="5"/>
        <end position="82"/>
    </location>
</feature>
<dbReference type="PROSITE" id="PS50030">
    <property type="entry name" value="UBA"/>
    <property type="match status" value="1"/>
</dbReference>
<comment type="caution">
    <text evidence="5">The sequence shown here is derived from an EMBL/GenBank/DDBJ whole genome shotgun (WGS) entry which is preliminary data.</text>
</comment>
<dbReference type="SUPFAM" id="SSF46934">
    <property type="entry name" value="UBA-like"/>
    <property type="match status" value="1"/>
</dbReference>
<evidence type="ECO:0000256" key="2">
    <source>
        <dbReference type="SAM" id="MobiDB-lite"/>
    </source>
</evidence>
<dbReference type="EMBL" id="BNCO01000016">
    <property type="protein sequence ID" value="GIL53725.1"/>
    <property type="molecule type" value="Genomic_DNA"/>
</dbReference>
<dbReference type="FunFam" id="1.10.8.10:FF:000079">
    <property type="entry name" value="Ubiquitin family protein"/>
    <property type="match status" value="1"/>
</dbReference>
<dbReference type="Gene3D" id="1.10.260.100">
    <property type="match status" value="1"/>
</dbReference>
<dbReference type="GO" id="GO:0005829">
    <property type="term" value="C:cytosol"/>
    <property type="evidence" value="ECO:0007669"/>
    <property type="project" value="TreeGrafter"/>
</dbReference>